<evidence type="ECO:0000313" key="2">
    <source>
        <dbReference type="Proteomes" id="UP000254875"/>
    </source>
</evidence>
<protein>
    <submittedName>
        <fullName evidence="1">Transcriptional regulator</fullName>
    </submittedName>
</protein>
<dbReference type="EMBL" id="QHKS01000010">
    <property type="protein sequence ID" value="RDK01630.1"/>
    <property type="molecule type" value="Genomic_DNA"/>
</dbReference>
<organism evidence="1 2">
    <name type="scientific">Paraburkholderia lacunae</name>
    <dbReference type="NCBI Taxonomy" id="2211104"/>
    <lineage>
        <taxon>Bacteria</taxon>
        <taxon>Pseudomonadati</taxon>
        <taxon>Pseudomonadota</taxon>
        <taxon>Betaproteobacteria</taxon>
        <taxon>Burkholderiales</taxon>
        <taxon>Burkholderiaceae</taxon>
        <taxon>Paraburkholderia</taxon>
    </lineage>
</organism>
<dbReference type="OrthoDB" id="5298532at2"/>
<name>A0A370N7N3_9BURK</name>
<evidence type="ECO:0000313" key="1">
    <source>
        <dbReference type="EMBL" id="RDK01630.1"/>
    </source>
</evidence>
<dbReference type="RefSeq" id="WP_115102022.1">
    <property type="nucleotide sequence ID" value="NZ_QHKS01000010.1"/>
</dbReference>
<dbReference type="Gene3D" id="1.10.238.160">
    <property type="match status" value="1"/>
</dbReference>
<sequence length="70" mass="7415">MKSTDKLKNFDSLPNAAAVDVHTVAALCGCSVATAWDRARRGVLPKPRKIGGSTRWNVGELRAVLLGVPA</sequence>
<proteinExistence type="predicted"/>
<reference evidence="2" key="1">
    <citation type="submission" date="2018-05" db="EMBL/GenBank/DDBJ databases">
        <authorList>
            <person name="Feng T."/>
        </authorList>
    </citation>
    <scope>NUCLEOTIDE SEQUENCE [LARGE SCALE GENOMIC DNA]</scope>
    <source>
        <strain evidence="2">S27</strain>
    </source>
</reference>
<accession>A0A370N7N3</accession>
<dbReference type="AlphaFoldDB" id="A0A370N7N3"/>
<keyword evidence="2" id="KW-1185">Reference proteome</keyword>
<gene>
    <name evidence="1" type="ORF">DLM46_17670</name>
</gene>
<dbReference type="Proteomes" id="UP000254875">
    <property type="component" value="Unassembled WGS sequence"/>
</dbReference>
<comment type="caution">
    <text evidence="1">The sequence shown here is derived from an EMBL/GenBank/DDBJ whole genome shotgun (WGS) entry which is preliminary data.</text>
</comment>